<reference evidence="2" key="1">
    <citation type="journal article" date="2015" name="Nature">
        <title>Complex archaea that bridge the gap between prokaryotes and eukaryotes.</title>
        <authorList>
            <person name="Spang A."/>
            <person name="Saw J.H."/>
            <person name="Jorgensen S.L."/>
            <person name="Zaremba-Niedzwiedzka K."/>
            <person name="Martijn J."/>
            <person name="Lind A.E."/>
            <person name="van Eijk R."/>
            <person name="Schleper C."/>
            <person name="Guy L."/>
            <person name="Ettema T.J."/>
        </authorList>
    </citation>
    <scope>NUCLEOTIDE SEQUENCE</scope>
</reference>
<comment type="caution">
    <text evidence="2">The sequence shown here is derived from an EMBL/GenBank/DDBJ whole genome shotgun (WGS) entry which is preliminary data.</text>
</comment>
<proteinExistence type="predicted"/>
<dbReference type="PROSITE" id="PS50905">
    <property type="entry name" value="FERRITIN_LIKE"/>
    <property type="match status" value="1"/>
</dbReference>
<protein>
    <recommendedName>
        <fullName evidence="1">Ferritin-like diiron domain-containing protein</fullName>
    </recommendedName>
</protein>
<dbReference type="InterPro" id="IPR012347">
    <property type="entry name" value="Ferritin-like"/>
</dbReference>
<dbReference type="InterPro" id="IPR009040">
    <property type="entry name" value="Ferritin-like_diiron"/>
</dbReference>
<dbReference type="AlphaFoldDB" id="A0A0F8YMR7"/>
<name>A0A0F8YMR7_9ZZZZ</name>
<gene>
    <name evidence="2" type="ORF">LCGC14_2877750</name>
</gene>
<dbReference type="InterPro" id="IPR008331">
    <property type="entry name" value="Ferritin_DPS_dom"/>
</dbReference>
<evidence type="ECO:0000259" key="1">
    <source>
        <dbReference type="PROSITE" id="PS50905"/>
    </source>
</evidence>
<sequence length="111" mass="12652">IRYITERDGQAKIITVKEPPAEFGSAGEIFEKVFEHERFISASINEIVQVCIEENDHTTHSWIQWFVTEQIEEEASVKSIIDRLKLAGDHLYMFDRDILGMRSGGGEAPAE</sequence>
<dbReference type="SUPFAM" id="SSF47240">
    <property type="entry name" value="Ferritin-like"/>
    <property type="match status" value="1"/>
</dbReference>
<dbReference type="CDD" id="cd01055">
    <property type="entry name" value="Nonheme_Ferritin"/>
    <property type="match status" value="1"/>
</dbReference>
<dbReference type="Gene3D" id="1.20.1260.10">
    <property type="match status" value="1"/>
</dbReference>
<dbReference type="Pfam" id="PF00210">
    <property type="entry name" value="Ferritin"/>
    <property type="match status" value="1"/>
</dbReference>
<organism evidence="2">
    <name type="scientific">marine sediment metagenome</name>
    <dbReference type="NCBI Taxonomy" id="412755"/>
    <lineage>
        <taxon>unclassified sequences</taxon>
        <taxon>metagenomes</taxon>
        <taxon>ecological metagenomes</taxon>
    </lineage>
</organism>
<dbReference type="InterPro" id="IPR041719">
    <property type="entry name" value="Ferritin_prok"/>
</dbReference>
<dbReference type="EMBL" id="LAZR01056041">
    <property type="protein sequence ID" value="KKK75040.1"/>
    <property type="molecule type" value="Genomic_DNA"/>
</dbReference>
<evidence type="ECO:0000313" key="2">
    <source>
        <dbReference type="EMBL" id="KKK75040.1"/>
    </source>
</evidence>
<dbReference type="InterPro" id="IPR009078">
    <property type="entry name" value="Ferritin-like_SF"/>
</dbReference>
<feature type="domain" description="Ferritin-like diiron" evidence="1">
    <location>
        <begin position="1"/>
        <end position="88"/>
    </location>
</feature>
<feature type="non-terminal residue" evidence="2">
    <location>
        <position position="1"/>
    </location>
</feature>
<accession>A0A0F8YMR7</accession>
<dbReference type="GO" id="GO:0008199">
    <property type="term" value="F:ferric iron binding"/>
    <property type="evidence" value="ECO:0007669"/>
    <property type="project" value="InterPro"/>
</dbReference>